<dbReference type="AlphaFoldDB" id="A0A3B0MZC7"/>
<proteinExistence type="inferred from homology"/>
<evidence type="ECO:0000313" key="12">
    <source>
        <dbReference type="EMBL" id="SVP90371.1"/>
    </source>
</evidence>
<name>A0A3B0MZC7_THEAN</name>
<dbReference type="EMBL" id="UIVT01000001">
    <property type="protein sequence ID" value="SVP89231.1"/>
    <property type="molecule type" value="Genomic_DNA"/>
</dbReference>
<feature type="compositionally biased region" description="Polar residues" evidence="9">
    <location>
        <begin position="195"/>
        <end position="204"/>
    </location>
</feature>
<evidence type="ECO:0000313" key="11">
    <source>
        <dbReference type="EMBL" id="SVP89231.1"/>
    </source>
</evidence>
<dbReference type="VEuPathDB" id="PiroplasmaDB:TA16260"/>
<evidence type="ECO:0000256" key="6">
    <source>
        <dbReference type="ARBA" id="ARBA00023242"/>
    </source>
</evidence>
<evidence type="ECO:0000256" key="9">
    <source>
        <dbReference type="SAM" id="MobiDB-lite"/>
    </source>
</evidence>
<feature type="region of interest" description="Disordered" evidence="9">
    <location>
        <begin position="100"/>
        <end position="120"/>
    </location>
</feature>
<protein>
    <recommendedName>
        <fullName evidence="7">Pre-mRNA-splicing factor SLU7</fullName>
    </recommendedName>
</protein>
<feature type="domain" description="CBF1-interacting co-repressor CIR N-terminal" evidence="10">
    <location>
        <begin position="18"/>
        <end position="54"/>
    </location>
</feature>
<comment type="function">
    <text evidence="7">Involved in pre-mRNA splicing.</text>
</comment>
<dbReference type="InterPro" id="IPR039974">
    <property type="entry name" value="Splicing_factor_SLU7"/>
</dbReference>
<dbReference type="Pfam" id="PF10197">
    <property type="entry name" value="Cir_N"/>
    <property type="match status" value="1"/>
</dbReference>
<evidence type="ECO:0000256" key="4">
    <source>
        <dbReference type="ARBA" id="ARBA00022728"/>
    </source>
</evidence>
<evidence type="ECO:0000256" key="1">
    <source>
        <dbReference type="ARBA" id="ARBA00004123"/>
    </source>
</evidence>
<dbReference type="SMART" id="SM01083">
    <property type="entry name" value="Cir_N"/>
    <property type="match status" value="1"/>
</dbReference>
<sequence length="217" mass="25432">MWMGKIGNKSAAFIRHKHFHPGTYQNMEKVWLAEEKQKAEERRQKEMKEKREEELKTLEIKRQIREQEELKRMEMILEEKRNKYKVDRNFVSENQSGLILTGHTTSSGSPTAKNTSTNKEEKKLVIRSQYTEDVFKNGHTTVFGSYYDRDNKSWGYKCCKLTDKEVRCPEAKPKYKRKNPDSETADRSSNKQAKKSTNQGSGLTDSLKLLKQMDALE</sequence>
<comment type="subunit">
    <text evidence="7">Associated with the spliceosome.</text>
</comment>
<accession>A0A3B0MZC7</accession>
<gene>
    <name evidence="11" type="ORF">TAT_000108400</name>
    <name evidence="12" type="ORF">TAV_000107700</name>
</gene>
<evidence type="ECO:0000256" key="5">
    <source>
        <dbReference type="ARBA" id="ARBA00023187"/>
    </source>
</evidence>
<dbReference type="PANTHER" id="PTHR12942:SF2">
    <property type="entry name" value="PRE-MRNA-SPLICING FACTOR SLU7"/>
    <property type="match status" value="1"/>
</dbReference>
<evidence type="ECO:0000256" key="2">
    <source>
        <dbReference type="ARBA" id="ARBA00007203"/>
    </source>
</evidence>
<dbReference type="GO" id="GO:0030628">
    <property type="term" value="F:pre-mRNA 3'-splice site binding"/>
    <property type="evidence" value="ECO:0007669"/>
    <property type="project" value="UniProtKB-UniRule"/>
</dbReference>
<keyword evidence="3 7" id="KW-0507">mRNA processing</keyword>
<dbReference type="GO" id="GO:0000398">
    <property type="term" value="P:mRNA splicing, via spliceosome"/>
    <property type="evidence" value="ECO:0007669"/>
    <property type="project" value="UniProtKB-UniRule"/>
</dbReference>
<comment type="subcellular location">
    <subcellularLocation>
        <location evidence="1 7">Nucleus</location>
    </subcellularLocation>
</comment>
<keyword evidence="8" id="KW-0175">Coiled coil</keyword>
<dbReference type="GO" id="GO:0005681">
    <property type="term" value="C:spliceosomal complex"/>
    <property type="evidence" value="ECO:0007669"/>
    <property type="project" value="UniProtKB-UniRule"/>
</dbReference>
<feature type="coiled-coil region" evidence="8">
    <location>
        <begin position="32"/>
        <end position="83"/>
    </location>
</feature>
<evidence type="ECO:0000259" key="10">
    <source>
        <dbReference type="SMART" id="SM01083"/>
    </source>
</evidence>
<organism evidence="11">
    <name type="scientific">Theileria annulata</name>
    <dbReference type="NCBI Taxonomy" id="5874"/>
    <lineage>
        <taxon>Eukaryota</taxon>
        <taxon>Sar</taxon>
        <taxon>Alveolata</taxon>
        <taxon>Apicomplexa</taxon>
        <taxon>Aconoidasida</taxon>
        <taxon>Piroplasmida</taxon>
        <taxon>Theileriidae</taxon>
        <taxon>Theileria</taxon>
    </lineage>
</organism>
<feature type="compositionally biased region" description="Polar residues" evidence="9">
    <location>
        <begin position="100"/>
        <end position="117"/>
    </location>
</feature>
<keyword evidence="5 7" id="KW-0508">mRNA splicing</keyword>
<evidence type="ECO:0000256" key="7">
    <source>
        <dbReference type="RuleBase" id="RU367071"/>
    </source>
</evidence>
<dbReference type="PANTHER" id="PTHR12942">
    <property type="entry name" value="STEP II SPLICING FACTOR SLU7"/>
    <property type="match status" value="1"/>
</dbReference>
<feature type="compositionally biased region" description="Basic and acidic residues" evidence="9">
    <location>
        <begin position="169"/>
        <end position="189"/>
    </location>
</feature>
<reference evidence="11" key="1">
    <citation type="submission" date="2018-07" db="EMBL/GenBank/DDBJ databases">
        <authorList>
            <person name="Quirk P.G."/>
            <person name="Krulwich T.A."/>
        </authorList>
    </citation>
    <scope>NUCLEOTIDE SEQUENCE</scope>
    <source>
        <strain evidence="11">Anand</strain>
    </source>
</reference>
<feature type="region of interest" description="Disordered" evidence="9">
    <location>
        <begin position="169"/>
        <end position="217"/>
    </location>
</feature>
<keyword evidence="6 7" id="KW-0539">Nucleus</keyword>
<keyword evidence="4 7" id="KW-0747">Spliceosome</keyword>
<evidence type="ECO:0000256" key="3">
    <source>
        <dbReference type="ARBA" id="ARBA00022664"/>
    </source>
</evidence>
<evidence type="ECO:0000256" key="8">
    <source>
        <dbReference type="SAM" id="Coils"/>
    </source>
</evidence>
<comment type="similarity">
    <text evidence="2 7">Belongs to the SLU7 family.</text>
</comment>
<dbReference type="InterPro" id="IPR019339">
    <property type="entry name" value="CIR_N_dom"/>
</dbReference>
<dbReference type="EMBL" id="UIVS01000001">
    <property type="protein sequence ID" value="SVP90371.1"/>
    <property type="molecule type" value="Genomic_DNA"/>
</dbReference>